<name>A0A4R2N1R5_9PAST</name>
<dbReference type="AlphaFoldDB" id="A0A4R2N1R5"/>
<proteinExistence type="predicted"/>
<feature type="compositionally biased region" description="Basic and acidic residues" evidence="1">
    <location>
        <begin position="41"/>
        <end position="54"/>
    </location>
</feature>
<dbReference type="RefSeq" id="WP_132023153.1">
    <property type="nucleotide sequence ID" value="NZ_CP016605.1"/>
</dbReference>
<organism evidence="2 3">
    <name type="scientific">Bisgaardia hudsonensis</name>
    <dbReference type="NCBI Taxonomy" id="109472"/>
    <lineage>
        <taxon>Bacteria</taxon>
        <taxon>Pseudomonadati</taxon>
        <taxon>Pseudomonadota</taxon>
        <taxon>Gammaproteobacteria</taxon>
        <taxon>Pasteurellales</taxon>
        <taxon>Pasteurellaceae</taxon>
        <taxon>Bisgaardia</taxon>
    </lineage>
</organism>
<evidence type="ECO:0000256" key="1">
    <source>
        <dbReference type="SAM" id="MobiDB-lite"/>
    </source>
</evidence>
<accession>A0A4R2N1R5</accession>
<comment type="caution">
    <text evidence="2">The sequence shown here is derived from an EMBL/GenBank/DDBJ whole genome shotgun (WGS) entry which is preliminary data.</text>
</comment>
<feature type="region of interest" description="Disordered" evidence="1">
    <location>
        <begin position="41"/>
        <end position="64"/>
    </location>
</feature>
<dbReference type="OrthoDB" id="9942185at2"/>
<reference evidence="2 3" key="1">
    <citation type="submission" date="2019-03" db="EMBL/GenBank/DDBJ databases">
        <title>Genomic Encyclopedia of Type Strains, Phase IV (KMG-IV): sequencing the most valuable type-strain genomes for metagenomic binning, comparative biology and taxonomic classification.</title>
        <authorList>
            <person name="Goeker M."/>
        </authorList>
    </citation>
    <scope>NUCLEOTIDE SEQUENCE [LARGE SCALE GENOMIC DNA]</scope>
    <source>
        <strain evidence="2 3">DSM 28231</strain>
    </source>
</reference>
<dbReference type="Proteomes" id="UP000294841">
    <property type="component" value="Unassembled WGS sequence"/>
</dbReference>
<gene>
    <name evidence="2" type="ORF">EV697_102412</name>
</gene>
<evidence type="ECO:0000313" key="3">
    <source>
        <dbReference type="Proteomes" id="UP000294841"/>
    </source>
</evidence>
<evidence type="ECO:0000313" key="2">
    <source>
        <dbReference type="EMBL" id="TCP13525.1"/>
    </source>
</evidence>
<dbReference type="EMBL" id="SLXI01000002">
    <property type="protein sequence ID" value="TCP13525.1"/>
    <property type="molecule type" value="Genomic_DNA"/>
</dbReference>
<keyword evidence="3" id="KW-1185">Reference proteome</keyword>
<protein>
    <submittedName>
        <fullName evidence="2">Uncharacterized protein</fullName>
    </submittedName>
</protein>
<sequence>MSDEKKTNTITNNNTVSMEGITILINEGLNFKSKVLSKNKDDYTRRINKGDSKPIKPQPPSSLK</sequence>